<gene>
    <name evidence="1" type="ORF">AKAME5_002476900</name>
</gene>
<proteinExistence type="predicted"/>
<reference evidence="1" key="1">
    <citation type="submission" date="2022-08" db="EMBL/GenBank/DDBJ databases">
        <title>Genome sequencing of akame (Lates japonicus).</title>
        <authorList>
            <person name="Hashiguchi Y."/>
            <person name="Takahashi H."/>
        </authorList>
    </citation>
    <scope>NUCLEOTIDE SEQUENCE</scope>
    <source>
        <strain evidence="1">Kochi</strain>
    </source>
</reference>
<name>A0AAD3NLT6_LATJO</name>
<dbReference type="Pfam" id="PF05804">
    <property type="entry name" value="KAP"/>
    <property type="match status" value="1"/>
</dbReference>
<accession>A0AAD3NLT6</accession>
<organism evidence="1 2">
    <name type="scientific">Lates japonicus</name>
    <name type="common">Japanese lates</name>
    <dbReference type="NCBI Taxonomy" id="270547"/>
    <lineage>
        <taxon>Eukaryota</taxon>
        <taxon>Metazoa</taxon>
        <taxon>Chordata</taxon>
        <taxon>Craniata</taxon>
        <taxon>Vertebrata</taxon>
        <taxon>Euteleostomi</taxon>
        <taxon>Actinopterygii</taxon>
        <taxon>Neopterygii</taxon>
        <taxon>Teleostei</taxon>
        <taxon>Neoteleostei</taxon>
        <taxon>Acanthomorphata</taxon>
        <taxon>Carangaria</taxon>
        <taxon>Carangaria incertae sedis</taxon>
        <taxon>Centropomidae</taxon>
        <taxon>Lates</taxon>
    </lineage>
</organism>
<evidence type="ECO:0000313" key="2">
    <source>
        <dbReference type="Proteomes" id="UP001279410"/>
    </source>
</evidence>
<sequence length="96" mass="10915">MCILYHISMDDRFKSMFADTDCIPQVRLANVHCQQTKTDTLASAANSIRELMQEKRSEREGRTPHLEPKTTRGRLLSLLSCYDDNSVFSSSLSTES</sequence>
<evidence type="ECO:0000313" key="1">
    <source>
        <dbReference type="EMBL" id="GLD73444.1"/>
    </source>
</evidence>
<comment type="caution">
    <text evidence="1">The sequence shown here is derived from an EMBL/GenBank/DDBJ whole genome shotgun (WGS) entry which is preliminary data.</text>
</comment>
<keyword evidence="2" id="KW-1185">Reference proteome</keyword>
<protein>
    <submittedName>
        <fullName evidence="1">Kinesin-associated protein 3-like protein</fullName>
    </submittedName>
</protein>
<dbReference type="EMBL" id="BRZM01001594">
    <property type="protein sequence ID" value="GLD73444.1"/>
    <property type="molecule type" value="Genomic_DNA"/>
</dbReference>
<dbReference type="AlphaFoldDB" id="A0AAD3NLT6"/>
<dbReference type="Proteomes" id="UP001279410">
    <property type="component" value="Unassembled WGS sequence"/>
</dbReference>